<gene>
    <name evidence="2" type="ORF">LYSHEL_22270</name>
</gene>
<evidence type="ECO:0000313" key="3">
    <source>
        <dbReference type="Proteomes" id="UP000680514"/>
    </source>
</evidence>
<proteinExistence type="predicted"/>
<sequence length="265" mass="28780">MRIAKWLWLLAILASPLARAQDNADELAKQLSNPVASLVSVPFQYNADFSIGPEDGVKHTLNIQPVIPHSLNEQWNLVTRVIVPVIQQDDVLGNSGSQFGLGDTTPTFFFSPKAPTAGGWILAAGPVFLLPTATDDRLGGEKWGIGPSVLALKQTHGGWTYGVLANHLWSVAGADDRADVSSTFLQPFLAKGLSGGRTISLNAESSYDWKSEHWNVPLNLGYSKVTRWGQQMVSLQGGVRWYPTAFGDGPDSGVRFTLTLLYPKH</sequence>
<evidence type="ECO:0000313" key="2">
    <source>
        <dbReference type="EMBL" id="BCT96356.1"/>
    </source>
</evidence>
<feature type="chain" id="PRO_5045038813" description="Transporter" evidence="1">
    <location>
        <begin position="21"/>
        <end position="265"/>
    </location>
</feature>
<keyword evidence="1" id="KW-0732">Signal</keyword>
<evidence type="ECO:0008006" key="4">
    <source>
        <dbReference type="Google" id="ProtNLM"/>
    </source>
</evidence>
<dbReference type="Proteomes" id="UP000680514">
    <property type="component" value="Chromosome"/>
</dbReference>
<feature type="signal peptide" evidence="1">
    <location>
        <begin position="1"/>
        <end position="20"/>
    </location>
</feature>
<reference evidence="2 3" key="1">
    <citation type="submission" date="2021-03" db="EMBL/GenBank/DDBJ databases">
        <title>Complete Genome Sequences of Two Lysobacter Strains Isolated from Sea Water (Lysobacter caseinilyticus) and Soil (Lysobacter helvus) in South Korea.</title>
        <authorList>
            <person name="Watanabe Y."/>
            <person name="Arakawa K."/>
        </authorList>
    </citation>
    <scope>NUCLEOTIDE SEQUENCE [LARGE SCALE GENOMIC DNA]</scope>
    <source>
        <strain evidence="2 3">D10</strain>
    </source>
</reference>
<organism evidence="2 3">
    <name type="scientific">Lysobacter helvus</name>
    <dbReference type="NCBI Taxonomy" id="2675059"/>
    <lineage>
        <taxon>Bacteria</taxon>
        <taxon>Pseudomonadati</taxon>
        <taxon>Pseudomonadota</taxon>
        <taxon>Gammaproteobacteria</taxon>
        <taxon>Lysobacterales</taxon>
        <taxon>Lysobacteraceae</taxon>
        <taxon>Lysobacter</taxon>
    </lineage>
</organism>
<evidence type="ECO:0000256" key="1">
    <source>
        <dbReference type="SAM" id="SignalP"/>
    </source>
</evidence>
<protein>
    <recommendedName>
        <fullName evidence="4">Transporter</fullName>
    </recommendedName>
</protein>
<accession>A0ABM7QFH0</accession>
<dbReference type="RefSeq" id="WP_213434145.1">
    <property type="nucleotide sequence ID" value="NZ_AP024546.1"/>
</dbReference>
<dbReference type="EMBL" id="AP024546">
    <property type="protein sequence ID" value="BCT96356.1"/>
    <property type="molecule type" value="Genomic_DNA"/>
</dbReference>
<name>A0ABM7QFH0_9GAMM</name>
<keyword evidence="3" id="KW-1185">Reference proteome</keyword>